<keyword evidence="3" id="KW-1185">Reference proteome</keyword>
<organism evidence="2 3">
    <name type="scientific">Dipteronia dyeriana</name>
    <dbReference type="NCBI Taxonomy" id="168575"/>
    <lineage>
        <taxon>Eukaryota</taxon>
        <taxon>Viridiplantae</taxon>
        <taxon>Streptophyta</taxon>
        <taxon>Embryophyta</taxon>
        <taxon>Tracheophyta</taxon>
        <taxon>Spermatophyta</taxon>
        <taxon>Magnoliopsida</taxon>
        <taxon>eudicotyledons</taxon>
        <taxon>Gunneridae</taxon>
        <taxon>Pentapetalae</taxon>
        <taxon>rosids</taxon>
        <taxon>malvids</taxon>
        <taxon>Sapindales</taxon>
        <taxon>Sapindaceae</taxon>
        <taxon>Hippocastanoideae</taxon>
        <taxon>Acereae</taxon>
        <taxon>Dipteronia</taxon>
    </lineage>
</organism>
<dbReference type="InterPro" id="IPR002156">
    <property type="entry name" value="RNaseH_domain"/>
</dbReference>
<protein>
    <recommendedName>
        <fullName evidence="1">RNase H type-1 domain-containing protein</fullName>
    </recommendedName>
</protein>
<dbReference type="CDD" id="cd06222">
    <property type="entry name" value="RNase_H_like"/>
    <property type="match status" value="1"/>
</dbReference>
<dbReference type="InterPro" id="IPR044730">
    <property type="entry name" value="RNase_H-like_dom_plant"/>
</dbReference>
<evidence type="ECO:0000259" key="1">
    <source>
        <dbReference type="Pfam" id="PF13456"/>
    </source>
</evidence>
<dbReference type="GO" id="GO:0003676">
    <property type="term" value="F:nucleic acid binding"/>
    <property type="evidence" value="ECO:0007669"/>
    <property type="project" value="InterPro"/>
</dbReference>
<dbReference type="PANTHER" id="PTHR47723">
    <property type="entry name" value="OS05G0353850 PROTEIN"/>
    <property type="match status" value="1"/>
</dbReference>
<gene>
    <name evidence="2" type="ORF">Ddye_021613</name>
</gene>
<dbReference type="Gene3D" id="3.30.420.10">
    <property type="entry name" value="Ribonuclease H-like superfamily/Ribonuclease H"/>
    <property type="match status" value="1"/>
</dbReference>
<dbReference type="AlphaFoldDB" id="A0AAD9U2R0"/>
<dbReference type="Pfam" id="PF13456">
    <property type="entry name" value="RVT_3"/>
    <property type="match status" value="1"/>
</dbReference>
<proteinExistence type="predicted"/>
<comment type="caution">
    <text evidence="2">The sequence shown here is derived from an EMBL/GenBank/DDBJ whole genome shotgun (WGS) entry which is preliminary data.</text>
</comment>
<dbReference type="InterPro" id="IPR053151">
    <property type="entry name" value="RNase_H-like"/>
</dbReference>
<dbReference type="EMBL" id="JANJYI010000006">
    <property type="protein sequence ID" value="KAK2646418.1"/>
    <property type="molecule type" value="Genomic_DNA"/>
</dbReference>
<dbReference type="InterPro" id="IPR012337">
    <property type="entry name" value="RNaseH-like_sf"/>
</dbReference>
<dbReference type="SUPFAM" id="SSF53098">
    <property type="entry name" value="Ribonuclease H-like"/>
    <property type="match status" value="1"/>
</dbReference>
<dbReference type="GO" id="GO:0004523">
    <property type="term" value="F:RNA-DNA hybrid ribonuclease activity"/>
    <property type="evidence" value="ECO:0007669"/>
    <property type="project" value="InterPro"/>
</dbReference>
<sequence>MKDGDALAIARACGSPITKDHGEDGMWCNRLQHKYLINRTGNVSNFKKGTIFSSTCKGIEDSGHLLRGCKASISVSEKIFIGLTMVWKCGYKNVIVETDSGSAVQLLNYGTDSNHSLFSLTQSCRDIMNADWSCSVKHVYREGNALTDGFAYLGHKMDIGL</sequence>
<accession>A0AAD9U2R0</accession>
<dbReference type="PANTHER" id="PTHR47723:SF19">
    <property type="entry name" value="POLYNUCLEOTIDYL TRANSFERASE, RIBONUCLEASE H-LIKE SUPERFAMILY PROTEIN"/>
    <property type="match status" value="1"/>
</dbReference>
<dbReference type="InterPro" id="IPR036397">
    <property type="entry name" value="RNaseH_sf"/>
</dbReference>
<name>A0AAD9U2R0_9ROSI</name>
<evidence type="ECO:0000313" key="2">
    <source>
        <dbReference type="EMBL" id="KAK2646418.1"/>
    </source>
</evidence>
<reference evidence="2" key="1">
    <citation type="journal article" date="2023" name="Plant J.">
        <title>Genome sequences and population genomics provide insights into the demographic history, inbreeding, and mutation load of two 'living fossil' tree species of Dipteronia.</title>
        <authorList>
            <person name="Feng Y."/>
            <person name="Comes H.P."/>
            <person name="Chen J."/>
            <person name="Zhu S."/>
            <person name="Lu R."/>
            <person name="Zhang X."/>
            <person name="Li P."/>
            <person name="Qiu J."/>
            <person name="Olsen K.M."/>
            <person name="Qiu Y."/>
        </authorList>
    </citation>
    <scope>NUCLEOTIDE SEQUENCE</scope>
    <source>
        <strain evidence="2">KIB01</strain>
    </source>
</reference>
<feature type="domain" description="RNase H type-1" evidence="1">
    <location>
        <begin position="79"/>
        <end position="151"/>
    </location>
</feature>
<evidence type="ECO:0000313" key="3">
    <source>
        <dbReference type="Proteomes" id="UP001280121"/>
    </source>
</evidence>
<dbReference type="Proteomes" id="UP001280121">
    <property type="component" value="Unassembled WGS sequence"/>
</dbReference>